<evidence type="ECO:0000259" key="1">
    <source>
        <dbReference type="PROSITE" id="PS51462"/>
    </source>
</evidence>
<name>A0A1L7X301_9HELO</name>
<proteinExistence type="predicted"/>
<reference evidence="2 3" key="1">
    <citation type="submission" date="2016-03" db="EMBL/GenBank/DDBJ databases">
        <authorList>
            <person name="Ploux O."/>
        </authorList>
    </citation>
    <scope>NUCLEOTIDE SEQUENCE [LARGE SCALE GENOMIC DNA]</scope>
    <source>
        <strain evidence="2 3">UAMH 11012</strain>
    </source>
</reference>
<gene>
    <name evidence="2" type="ORF">PAC_09314</name>
</gene>
<dbReference type="InterPro" id="IPR000086">
    <property type="entry name" value="NUDIX_hydrolase_dom"/>
</dbReference>
<evidence type="ECO:0000313" key="3">
    <source>
        <dbReference type="Proteomes" id="UP000184330"/>
    </source>
</evidence>
<dbReference type="PANTHER" id="PTHR43736:SF1">
    <property type="entry name" value="DIHYDRONEOPTERIN TRIPHOSPHATE DIPHOSPHATASE"/>
    <property type="match status" value="1"/>
</dbReference>
<dbReference type="PROSITE" id="PS51462">
    <property type="entry name" value="NUDIX"/>
    <property type="match status" value="1"/>
</dbReference>
<accession>A0A1L7X301</accession>
<dbReference type="InterPro" id="IPR015797">
    <property type="entry name" value="NUDIX_hydrolase-like_dom_sf"/>
</dbReference>
<evidence type="ECO:0000313" key="2">
    <source>
        <dbReference type="EMBL" id="CZR59422.1"/>
    </source>
</evidence>
<keyword evidence="3" id="KW-1185">Reference proteome</keyword>
<dbReference type="PANTHER" id="PTHR43736">
    <property type="entry name" value="ADP-RIBOSE PYROPHOSPHATASE"/>
    <property type="match status" value="1"/>
</dbReference>
<dbReference type="Gene3D" id="3.90.79.10">
    <property type="entry name" value="Nucleoside Triphosphate Pyrophosphohydrolase"/>
    <property type="match status" value="1"/>
</dbReference>
<organism evidence="2 3">
    <name type="scientific">Phialocephala subalpina</name>
    <dbReference type="NCBI Taxonomy" id="576137"/>
    <lineage>
        <taxon>Eukaryota</taxon>
        <taxon>Fungi</taxon>
        <taxon>Dikarya</taxon>
        <taxon>Ascomycota</taxon>
        <taxon>Pezizomycotina</taxon>
        <taxon>Leotiomycetes</taxon>
        <taxon>Helotiales</taxon>
        <taxon>Mollisiaceae</taxon>
        <taxon>Phialocephala</taxon>
        <taxon>Phialocephala fortinii species complex</taxon>
    </lineage>
</organism>
<dbReference type="Proteomes" id="UP000184330">
    <property type="component" value="Unassembled WGS sequence"/>
</dbReference>
<dbReference type="CDD" id="cd02883">
    <property type="entry name" value="NUDIX_Hydrolase"/>
    <property type="match status" value="1"/>
</dbReference>
<dbReference type="OrthoDB" id="276276at2759"/>
<dbReference type="Pfam" id="PF00293">
    <property type="entry name" value="NUDIX"/>
    <property type="match status" value="1"/>
</dbReference>
<sequence>MAPKPPPGALSSFIASPTLFPFNIQVKDYLKSHPSKHRIVAAALVFSPPNPTHLLIIQRSATDYVPNLWEIPGGSCDPDESILAGTVRELWEESGLIATEVPRQVGESNEWVEEGTVWCKFSFEVEVEGVEVILDEEEHQAFFWVTEDECRKGEVVRDGKRTEIKWTNESQVAVILEGFRLKREEDKRAAAQLTSQVCPSRSAQT</sequence>
<protein>
    <recommendedName>
        <fullName evidence="1">Nudix hydrolase domain-containing protein</fullName>
    </recommendedName>
</protein>
<dbReference type="EMBL" id="FJOG01000014">
    <property type="protein sequence ID" value="CZR59422.1"/>
    <property type="molecule type" value="Genomic_DNA"/>
</dbReference>
<dbReference type="SUPFAM" id="SSF55811">
    <property type="entry name" value="Nudix"/>
    <property type="match status" value="1"/>
</dbReference>
<dbReference type="AlphaFoldDB" id="A0A1L7X301"/>
<feature type="domain" description="Nudix hydrolase" evidence="1">
    <location>
        <begin position="36"/>
        <end position="169"/>
    </location>
</feature>